<dbReference type="GO" id="GO:0052629">
    <property type="term" value="F:phosphatidylinositol-3,5-bisphosphate 3-phosphatase activity"/>
    <property type="evidence" value="ECO:0007669"/>
    <property type="project" value="UniProtKB-EC"/>
</dbReference>
<dbReference type="GO" id="GO:0012505">
    <property type="term" value="C:endomembrane system"/>
    <property type="evidence" value="ECO:0007669"/>
    <property type="project" value="UniProtKB-SubCell"/>
</dbReference>
<dbReference type="Pfam" id="PF06602">
    <property type="entry name" value="Myotub-related"/>
    <property type="match status" value="1"/>
</dbReference>
<dbReference type="InterPro" id="IPR030564">
    <property type="entry name" value="Myotubularin"/>
</dbReference>
<reference evidence="8" key="1">
    <citation type="submission" date="2021-03" db="EMBL/GenBank/DDBJ databases">
        <authorList>
            <person name="Bekaert M."/>
        </authorList>
    </citation>
    <scope>NUCLEOTIDE SEQUENCE</scope>
</reference>
<dbReference type="GO" id="GO:0004438">
    <property type="term" value="F:phosphatidylinositol-3-phosphate phosphatase activity"/>
    <property type="evidence" value="ECO:0007669"/>
    <property type="project" value="UniProtKB-EC"/>
</dbReference>
<dbReference type="AlphaFoldDB" id="A0A8S3TDW6"/>
<dbReference type="InterPro" id="IPR003595">
    <property type="entry name" value="Tyr_Pase_cat"/>
</dbReference>
<feature type="binding site" evidence="5">
    <location>
        <begin position="389"/>
        <end position="395"/>
    </location>
    <ligand>
        <name>substrate</name>
    </ligand>
</feature>
<dbReference type="PANTHER" id="PTHR10807:SF75">
    <property type="entry name" value="PHOSPHATIDYLINOSITOL-3-PHOSPHATE PHOSPHATASE"/>
    <property type="match status" value="1"/>
</dbReference>
<comment type="subcellular location">
    <subcellularLocation>
        <location evidence="1">Endomembrane system</location>
        <topology evidence="1">Peripheral membrane protein</topology>
    </subcellularLocation>
</comment>
<dbReference type="Proteomes" id="UP000683360">
    <property type="component" value="Unassembled WGS sequence"/>
</dbReference>
<feature type="domain" description="Myotubularin phosphatase" evidence="7">
    <location>
        <begin position="140"/>
        <end position="553"/>
    </location>
</feature>
<dbReference type="Gene3D" id="3.90.190.10">
    <property type="entry name" value="Protein tyrosine phosphatase superfamily"/>
    <property type="match status" value="1"/>
</dbReference>
<dbReference type="GO" id="GO:0010506">
    <property type="term" value="P:regulation of autophagy"/>
    <property type="evidence" value="ECO:0007669"/>
    <property type="project" value="TreeGrafter"/>
</dbReference>
<dbReference type="GO" id="GO:0005737">
    <property type="term" value="C:cytoplasm"/>
    <property type="evidence" value="ECO:0007669"/>
    <property type="project" value="UniProtKB-ARBA"/>
</dbReference>
<dbReference type="GO" id="GO:0019903">
    <property type="term" value="F:protein phosphatase binding"/>
    <property type="evidence" value="ECO:0007669"/>
    <property type="project" value="TreeGrafter"/>
</dbReference>
<sequence length="691" mass="78480">MHDNMASADEPASMECILKSELFPKKSLVCEDDSLQVPFPLLCGEAVEYLGRTADGVIALSNFRLEIFSVNIYCKDATVVRCDFSTNDSCQDWFKRITQRTSIPKELSGLFAFAFFAWCQDRSPCPSEHEVCYQLCQQVERFTFSFGKEVERMKFDLKSKSSWRITYINEDFSVCSSYPKCHIVPACITDKHLRDVAGFRAQRRFPSVVWRDQRNGAVLVRCSQPELGWLGWRSTEDEKMLESVPIACSQNPGTYTKYLGINDDSSGSESGSQNGDVGNDINTENKKMIIMDCRSYSAAVANRAKGGGVECAEYYQNSEIQFMNLANIHTIRKSYVALRALCSGGADQPAWLSTLETTKWFTYLSAILKSALVAVNSIDKEGKPVLVHCSDGWDRTTQIIALTELLLDPYYRTLEGFQVLVEIEWLDYGHKFGDRCGNGINTEDLNERCPVFLQWLDCVYQLYHQFPCAFQFNEAYLVKLMQHTYSHLFGTFLCNNTRERESNQLNLRTASVWSLLNNKNNKFTNHLYCPSLEQQVLYPSYNVRSLQLWASVYLSNNLSRTSSEDLSADKQEQEPSCMTCNLQKTRSCENLLANQEAPVPSPSRRKSDPSIALENFDQAVHQTKDTSHHVLSDFKDIADRRDVNDSKIPKSIPLENGHGPLMGNGVVQNGNSNDLNKSDNLDNQIFDEWTF</sequence>
<evidence type="ECO:0000259" key="6">
    <source>
        <dbReference type="PROSITE" id="PS50056"/>
    </source>
</evidence>
<feature type="binding site" evidence="5">
    <location>
        <begin position="302"/>
        <end position="305"/>
    </location>
    <ligand>
        <name>substrate</name>
    </ligand>
</feature>
<organism evidence="8 9">
    <name type="scientific">Mytilus edulis</name>
    <name type="common">Blue mussel</name>
    <dbReference type="NCBI Taxonomy" id="6550"/>
    <lineage>
        <taxon>Eukaryota</taxon>
        <taxon>Metazoa</taxon>
        <taxon>Spiralia</taxon>
        <taxon>Lophotrochozoa</taxon>
        <taxon>Mollusca</taxon>
        <taxon>Bivalvia</taxon>
        <taxon>Autobranchia</taxon>
        <taxon>Pteriomorphia</taxon>
        <taxon>Mytilida</taxon>
        <taxon>Mytiloidea</taxon>
        <taxon>Mytilidae</taxon>
        <taxon>Mytilinae</taxon>
        <taxon>Mytilus</taxon>
    </lineage>
</organism>
<dbReference type="EMBL" id="CAJPWZ010002152">
    <property type="protein sequence ID" value="CAG2231698.1"/>
    <property type="molecule type" value="Genomic_DNA"/>
</dbReference>
<protein>
    <submittedName>
        <fullName evidence="8">MTMR3_4</fullName>
        <ecNumber evidence="8">3.1.3.48</ecNumber>
        <ecNumber evidence="8">3.1.3.64</ecNumber>
        <ecNumber evidence="8">3.1.3.95</ecNumber>
    </submittedName>
</protein>
<accession>A0A8S3TDW6</accession>
<dbReference type="OrthoDB" id="271628at2759"/>
<dbReference type="PROSITE" id="PS00383">
    <property type="entry name" value="TYR_PHOSPHATASE_1"/>
    <property type="match status" value="1"/>
</dbReference>
<dbReference type="GO" id="GO:0016020">
    <property type="term" value="C:membrane"/>
    <property type="evidence" value="ECO:0007669"/>
    <property type="project" value="TreeGrafter"/>
</dbReference>
<evidence type="ECO:0000256" key="2">
    <source>
        <dbReference type="ARBA" id="ARBA00007471"/>
    </source>
</evidence>
<comment type="caution">
    <text evidence="8">The sequence shown here is derived from an EMBL/GenBank/DDBJ whole genome shotgun (WGS) entry which is preliminary data.</text>
</comment>
<dbReference type="InterPro" id="IPR029021">
    <property type="entry name" value="Prot-tyrosine_phosphatase-like"/>
</dbReference>
<dbReference type="InterPro" id="IPR000387">
    <property type="entry name" value="Tyr_Pase_dom"/>
</dbReference>
<dbReference type="PROSITE" id="PS51339">
    <property type="entry name" value="PPASE_MYOTUBULARIN"/>
    <property type="match status" value="1"/>
</dbReference>
<gene>
    <name evidence="8" type="ORF">MEDL_44462</name>
</gene>
<proteinExistence type="inferred from homology"/>
<dbReference type="PROSITE" id="PS50056">
    <property type="entry name" value="TYR_PHOSPHATASE_2"/>
    <property type="match status" value="1"/>
</dbReference>
<evidence type="ECO:0000256" key="3">
    <source>
        <dbReference type="ARBA" id="ARBA00023098"/>
    </source>
</evidence>
<evidence type="ECO:0000313" key="9">
    <source>
        <dbReference type="Proteomes" id="UP000683360"/>
    </source>
</evidence>
<name>A0A8S3TDW6_MYTED</name>
<keyword evidence="9" id="KW-1185">Reference proteome</keyword>
<dbReference type="InterPro" id="IPR016130">
    <property type="entry name" value="Tyr_Pase_AS"/>
</dbReference>
<dbReference type="PANTHER" id="PTHR10807">
    <property type="entry name" value="MYOTUBULARIN-RELATED"/>
    <property type="match status" value="1"/>
</dbReference>
<dbReference type="SUPFAM" id="SSF52799">
    <property type="entry name" value="(Phosphotyrosine protein) phosphatases II"/>
    <property type="match status" value="1"/>
</dbReference>
<evidence type="ECO:0000256" key="4">
    <source>
        <dbReference type="PIRSR" id="PIRSR630564-1"/>
    </source>
</evidence>
<dbReference type="EC" id="3.1.3.64" evidence="8"/>
<dbReference type="GO" id="GO:0004725">
    <property type="term" value="F:protein tyrosine phosphatase activity"/>
    <property type="evidence" value="ECO:0007669"/>
    <property type="project" value="UniProtKB-EC"/>
</dbReference>
<feature type="binding site" evidence="5">
    <location>
        <begin position="327"/>
        <end position="328"/>
    </location>
    <ligand>
        <name>substrate</name>
    </ligand>
</feature>
<evidence type="ECO:0000256" key="5">
    <source>
        <dbReference type="PIRSR" id="PIRSR630564-2"/>
    </source>
</evidence>
<dbReference type="EC" id="3.1.3.95" evidence="8"/>
<evidence type="ECO:0000259" key="7">
    <source>
        <dbReference type="PROSITE" id="PS51339"/>
    </source>
</evidence>
<comment type="similarity">
    <text evidence="2">Belongs to the protein-tyrosine phosphatase family. Non-receptor class myotubularin subfamily.</text>
</comment>
<dbReference type="GO" id="GO:0046856">
    <property type="term" value="P:phosphatidylinositol dephosphorylation"/>
    <property type="evidence" value="ECO:0007669"/>
    <property type="project" value="TreeGrafter"/>
</dbReference>
<keyword evidence="3" id="KW-0443">Lipid metabolism</keyword>
<feature type="domain" description="Tyrosine specific protein phosphatases" evidence="6">
    <location>
        <begin position="369"/>
        <end position="402"/>
    </location>
</feature>
<dbReference type="InterPro" id="IPR010569">
    <property type="entry name" value="Myotubularin-like_Pase_dom"/>
</dbReference>
<keyword evidence="8" id="KW-0378">Hydrolase</keyword>
<feature type="active site" description="Phosphocysteine intermediate" evidence="4">
    <location>
        <position position="389"/>
    </location>
</feature>
<evidence type="ECO:0000313" key="8">
    <source>
        <dbReference type="EMBL" id="CAG2231698.1"/>
    </source>
</evidence>
<evidence type="ECO:0000256" key="1">
    <source>
        <dbReference type="ARBA" id="ARBA00004184"/>
    </source>
</evidence>
<dbReference type="EC" id="3.1.3.48" evidence="8"/>
<dbReference type="SMART" id="SM00404">
    <property type="entry name" value="PTPc_motif"/>
    <property type="match status" value="1"/>
</dbReference>